<feature type="transmembrane region" description="Helical" evidence="6">
    <location>
        <begin position="15"/>
        <end position="33"/>
    </location>
</feature>
<protein>
    <recommendedName>
        <fullName evidence="7">DNA translocase FtsK 4TM region domain-containing protein</fullName>
    </recommendedName>
</protein>
<dbReference type="InterPro" id="IPR025199">
    <property type="entry name" value="FtsK_4TM"/>
</dbReference>
<comment type="subcellular location">
    <subcellularLocation>
        <location evidence="1">Cell membrane</location>
        <topology evidence="1">Multi-pass membrane protein</topology>
    </subcellularLocation>
</comment>
<keyword evidence="5 6" id="KW-0472">Membrane</keyword>
<evidence type="ECO:0000256" key="2">
    <source>
        <dbReference type="ARBA" id="ARBA00022475"/>
    </source>
</evidence>
<accession>X8CE49</accession>
<evidence type="ECO:0000256" key="1">
    <source>
        <dbReference type="ARBA" id="ARBA00004651"/>
    </source>
</evidence>
<evidence type="ECO:0000256" key="4">
    <source>
        <dbReference type="ARBA" id="ARBA00022989"/>
    </source>
</evidence>
<dbReference type="PATRIC" id="fig|1299334.3.peg.3191"/>
<dbReference type="EMBL" id="JAOB01000032">
    <property type="protein sequence ID" value="EUA54662.1"/>
    <property type="molecule type" value="Genomic_DNA"/>
</dbReference>
<name>X8CE49_MYCXE</name>
<feature type="domain" description="DNA translocase FtsK 4TM region" evidence="7">
    <location>
        <begin position="39"/>
        <end position="124"/>
    </location>
</feature>
<dbReference type="Pfam" id="PF13491">
    <property type="entry name" value="FtsK_4TM"/>
    <property type="match status" value="1"/>
</dbReference>
<evidence type="ECO:0000256" key="6">
    <source>
        <dbReference type="SAM" id="Phobius"/>
    </source>
</evidence>
<keyword evidence="2" id="KW-1003">Cell membrane</keyword>
<evidence type="ECO:0000313" key="8">
    <source>
        <dbReference type="EMBL" id="EUA54662.1"/>
    </source>
</evidence>
<dbReference type="GO" id="GO:0005886">
    <property type="term" value="C:plasma membrane"/>
    <property type="evidence" value="ECO:0007669"/>
    <property type="project" value="UniProtKB-SubCell"/>
</dbReference>
<reference evidence="8" key="1">
    <citation type="submission" date="2014-01" db="EMBL/GenBank/DDBJ databases">
        <authorList>
            <person name="Brown-Elliot B."/>
            <person name="Wallace R."/>
            <person name="Lenaerts A."/>
            <person name="Ordway D."/>
            <person name="DeGroote M.A."/>
            <person name="Parker T."/>
            <person name="Sizemore C."/>
            <person name="Tallon L.J."/>
            <person name="Sadzewicz L.K."/>
            <person name="Sengamalay N."/>
            <person name="Fraser C.M."/>
            <person name="Hine E."/>
            <person name="Shefchek K.A."/>
            <person name="Das S.P."/>
            <person name="Tettelin H."/>
        </authorList>
    </citation>
    <scope>NUCLEOTIDE SEQUENCE [LARGE SCALE GENOMIC DNA]</scope>
    <source>
        <strain evidence="8">4042</strain>
    </source>
</reference>
<keyword evidence="3 6" id="KW-0812">Transmembrane</keyword>
<comment type="caution">
    <text evidence="8">The sequence shown here is derived from an EMBL/GenBank/DDBJ whole genome shotgun (WGS) entry which is preliminary data.</text>
</comment>
<proteinExistence type="predicted"/>
<keyword evidence="4 6" id="KW-1133">Transmembrane helix</keyword>
<sequence>MGRAHDIEPGHRRDGIALMLLGVAVVIAAGSWFDAARPVGAWVDAVLRMFVGSAAVVLPLVTAGAAVTLMRTEPNPDARPRLILGAALVGLSVLGLWHLWAGSPPSPDARRQAAGFIGFAIGGRSRRG</sequence>
<evidence type="ECO:0000256" key="5">
    <source>
        <dbReference type="ARBA" id="ARBA00023136"/>
    </source>
</evidence>
<gene>
    <name evidence="8" type="ORF">I553_1382</name>
</gene>
<evidence type="ECO:0000256" key="3">
    <source>
        <dbReference type="ARBA" id="ARBA00022692"/>
    </source>
</evidence>
<feature type="transmembrane region" description="Helical" evidence="6">
    <location>
        <begin position="82"/>
        <end position="100"/>
    </location>
</feature>
<evidence type="ECO:0000259" key="7">
    <source>
        <dbReference type="Pfam" id="PF13491"/>
    </source>
</evidence>
<feature type="transmembrane region" description="Helical" evidence="6">
    <location>
        <begin position="45"/>
        <end position="70"/>
    </location>
</feature>
<organism evidence="8">
    <name type="scientific">Mycobacterium xenopi 4042</name>
    <dbReference type="NCBI Taxonomy" id="1299334"/>
    <lineage>
        <taxon>Bacteria</taxon>
        <taxon>Bacillati</taxon>
        <taxon>Actinomycetota</taxon>
        <taxon>Actinomycetes</taxon>
        <taxon>Mycobacteriales</taxon>
        <taxon>Mycobacteriaceae</taxon>
        <taxon>Mycobacterium</taxon>
    </lineage>
</organism>
<dbReference type="AlphaFoldDB" id="X8CE49"/>